<accession>A0A0V0R5B3</accession>
<keyword evidence="1" id="KW-0472">Membrane</keyword>
<evidence type="ECO:0000256" key="1">
    <source>
        <dbReference type="SAM" id="Phobius"/>
    </source>
</evidence>
<evidence type="ECO:0008006" key="4">
    <source>
        <dbReference type="Google" id="ProtNLM"/>
    </source>
</evidence>
<keyword evidence="1" id="KW-1133">Transmembrane helix</keyword>
<dbReference type="InParanoid" id="A0A0V0R5B3"/>
<feature type="transmembrane region" description="Helical" evidence="1">
    <location>
        <begin position="55"/>
        <end position="76"/>
    </location>
</feature>
<dbReference type="Proteomes" id="UP000054937">
    <property type="component" value="Unassembled WGS sequence"/>
</dbReference>
<dbReference type="EMBL" id="LDAU01000044">
    <property type="protein sequence ID" value="KRX09662.1"/>
    <property type="molecule type" value="Genomic_DNA"/>
</dbReference>
<gene>
    <name evidence="2" type="ORF">PPERSA_02534</name>
</gene>
<keyword evidence="1" id="KW-0812">Transmembrane</keyword>
<dbReference type="InterPro" id="IPR009305">
    <property type="entry name" value="Mpo1-like"/>
</dbReference>
<comment type="caution">
    <text evidence="2">The sequence shown here is derived from an EMBL/GenBank/DDBJ whole genome shotgun (WGS) entry which is preliminary data.</text>
</comment>
<protein>
    <recommendedName>
        <fullName evidence="4">DUF962 domain-containing protein</fullName>
    </recommendedName>
</protein>
<dbReference type="AlphaFoldDB" id="A0A0V0R5B3"/>
<dbReference type="Pfam" id="PF06127">
    <property type="entry name" value="Mpo1-like"/>
    <property type="match status" value="1"/>
</dbReference>
<evidence type="ECO:0000313" key="2">
    <source>
        <dbReference type="EMBL" id="KRX09662.1"/>
    </source>
</evidence>
<sequence>MINIQSDKQLTFDEFYRKYYLRNHRERLNRIIHYLGGTFMIISIISSFLTGLSPIGLLYFLPTVQFIYGFIGHYMVEQNEFAYIQTQNNEVFDFIGPRRSFPLMYVYGFMGDFKFWFDVTMGNQRL</sequence>
<reference evidence="2 3" key="1">
    <citation type="journal article" date="2015" name="Sci. Rep.">
        <title>Genome of the facultative scuticociliatosis pathogen Pseudocohnilembus persalinus provides insight into its virulence through horizontal gene transfer.</title>
        <authorList>
            <person name="Xiong J."/>
            <person name="Wang G."/>
            <person name="Cheng J."/>
            <person name="Tian M."/>
            <person name="Pan X."/>
            <person name="Warren A."/>
            <person name="Jiang C."/>
            <person name="Yuan D."/>
            <person name="Miao W."/>
        </authorList>
    </citation>
    <scope>NUCLEOTIDE SEQUENCE [LARGE SCALE GENOMIC DNA]</scope>
    <source>
        <strain evidence="2">36N120E</strain>
    </source>
</reference>
<keyword evidence="3" id="KW-1185">Reference proteome</keyword>
<name>A0A0V0R5B3_PSEPJ</name>
<evidence type="ECO:0000313" key="3">
    <source>
        <dbReference type="Proteomes" id="UP000054937"/>
    </source>
</evidence>
<proteinExistence type="predicted"/>
<feature type="transmembrane region" description="Helical" evidence="1">
    <location>
        <begin position="31"/>
        <end position="49"/>
    </location>
</feature>
<organism evidence="2 3">
    <name type="scientific">Pseudocohnilembus persalinus</name>
    <name type="common">Ciliate</name>
    <dbReference type="NCBI Taxonomy" id="266149"/>
    <lineage>
        <taxon>Eukaryota</taxon>
        <taxon>Sar</taxon>
        <taxon>Alveolata</taxon>
        <taxon>Ciliophora</taxon>
        <taxon>Intramacronucleata</taxon>
        <taxon>Oligohymenophorea</taxon>
        <taxon>Scuticociliatia</taxon>
        <taxon>Philasterida</taxon>
        <taxon>Pseudocohnilembidae</taxon>
        <taxon>Pseudocohnilembus</taxon>
    </lineage>
</organism>